<organism evidence="1 2">
    <name type="scientific">Actinomadura rubrisoli</name>
    <dbReference type="NCBI Taxonomy" id="2530368"/>
    <lineage>
        <taxon>Bacteria</taxon>
        <taxon>Bacillati</taxon>
        <taxon>Actinomycetota</taxon>
        <taxon>Actinomycetes</taxon>
        <taxon>Streptosporangiales</taxon>
        <taxon>Thermomonosporaceae</taxon>
        <taxon>Actinomadura</taxon>
    </lineage>
</organism>
<evidence type="ECO:0000313" key="1">
    <source>
        <dbReference type="EMBL" id="TDD64760.1"/>
    </source>
</evidence>
<sequence length="525" mass="55929">MAYFVLPGRGKRAYRLAIARRIVDGTARRDRSPAGLARRRTRVLRRAMRPSRRLQVGLGPWLRAVPGRLPDPGPTGALARLDPPVRAAYVLRHMLGMPRYAVHDQLIEVGVRHPWPVIEAADALEVPAPRRPEWPEPALLRPVRHRSLLPLATAAALTAGLVGALVMTESDGSLAGGSRSASAHGLRLVTAPPAAWTRAAGTPGARTLDAWPARGGLVRDRAITRRALDAWARATGDRRAQGGTAQLLYAGHVGGAPLVLLRSGDRLARYARQSGLEVVAAGADPSAPIHLGGGRYLLAPWDTRPETLAGDGMELRDGVIGPALARTRCGRGPILHLQGPDGSRTVGDLGGPRAAVLAYHSPAYRPSAAARAAAAKGTVRLGREGVRFWERLGCRAPRPARPVTEATAWDFWSGTLPHGGTSADWVCTRLAFPGGGADAQATLLGEREQYASGACDDRRPVSGTWWRAPSGGWYYLAAAARGLVPRAEGPVRSSGAEERLLVAEPVEPVRRGRRPAVRLTAVPPE</sequence>
<reference evidence="1 2" key="1">
    <citation type="submission" date="2019-03" db="EMBL/GenBank/DDBJ databases">
        <title>Draft genome sequences of novel Actinobacteria.</title>
        <authorList>
            <person name="Sahin N."/>
            <person name="Ay H."/>
            <person name="Saygin H."/>
        </authorList>
    </citation>
    <scope>NUCLEOTIDE SEQUENCE [LARGE SCALE GENOMIC DNA]</scope>
    <source>
        <strain evidence="1 2">H3C3</strain>
    </source>
</reference>
<dbReference type="Proteomes" id="UP000294513">
    <property type="component" value="Unassembled WGS sequence"/>
</dbReference>
<evidence type="ECO:0000313" key="2">
    <source>
        <dbReference type="Proteomes" id="UP000294513"/>
    </source>
</evidence>
<name>A0A4R5A1F6_9ACTN</name>
<comment type="caution">
    <text evidence="1">The sequence shown here is derived from an EMBL/GenBank/DDBJ whole genome shotgun (WGS) entry which is preliminary data.</text>
</comment>
<dbReference type="AlphaFoldDB" id="A0A4R5A1F6"/>
<protein>
    <submittedName>
        <fullName evidence="1">Uncharacterized protein</fullName>
    </submittedName>
</protein>
<accession>A0A4R5A1F6</accession>
<gene>
    <name evidence="1" type="ORF">E1298_42050</name>
</gene>
<keyword evidence="2" id="KW-1185">Reference proteome</keyword>
<dbReference type="OrthoDB" id="3932808at2"/>
<proteinExistence type="predicted"/>
<dbReference type="RefSeq" id="WP_131902972.1">
    <property type="nucleotide sequence ID" value="NZ_SMKU01000431.1"/>
</dbReference>
<dbReference type="EMBL" id="SMKU01000431">
    <property type="protein sequence ID" value="TDD64760.1"/>
    <property type="molecule type" value="Genomic_DNA"/>
</dbReference>